<dbReference type="SUPFAM" id="SSF74853">
    <property type="entry name" value="Lamin A/C globular tail domain"/>
    <property type="match status" value="1"/>
</dbReference>
<evidence type="ECO:0000259" key="1">
    <source>
        <dbReference type="PROSITE" id="PS51841"/>
    </source>
</evidence>
<dbReference type="InterPro" id="IPR001322">
    <property type="entry name" value="Lamin_tail_dom"/>
</dbReference>
<reference evidence="2 3" key="1">
    <citation type="journal article" date="2014" name="PLoS Genet.">
        <title>Phylogenetically driven sequencing of extremely halophilic archaea reveals strategies for static and dynamic osmo-response.</title>
        <authorList>
            <person name="Becker E.A."/>
            <person name="Seitzer P.M."/>
            <person name="Tritt A."/>
            <person name="Larsen D."/>
            <person name="Krusor M."/>
            <person name="Yao A.I."/>
            <person name="Wu D."/>
            <person name="Madern D."/>
            <person name="Eisen J.A."/>
            <person name="Darling A.E."/>
            <person name="Facciotti M.T."/>
        </authorList>
    </citation>
    <scope>NUCLEOTIDE SEQUENCE [LARGE SCALE GENOMIC DNA]</scope>
    <source>
        <strain evidence="2 3">DSM 5350</strain>
    </source>
</reference>
<dbReference type="Pfam" id="PF00932">
    <property type="entry name" value="LTD"/>
    <property type="match status" value="1"/>
</dbReference>
<dbReference type="EMBL" id="AOMD01000020">
    <property type="protein sequence ID" value="EMA45058.1"/>
    <property type="molecule type" value="Genomic_DNA"/>
</dbReference>
<feature type="domain" description="LTD" evidence="1">
    <location>
        <begin position="1"/>
        <end position="85"/>
    </location>
</feature>
<dbReference type="Proteomes" id="UP000011669">
    <property type="component" value="Unassembled WGS sequence"/>
</dbReference>
<sequence length="92" mass="9909">MLRNAGNQSLDLDGYVVDFDDGQQHTFSRLVLDGGETVTLHTGRGNNAGSERYAGFFYPVINDASDTVLVETPGGRIVDARQVSAETTTSSR</sequence>
<evidence type="ECO:0000313" key="3">
    <source>
        <dbReference type="Proteomes" id="UP000011669"/>
    </source>
</evidence>
<evidence type="ECO:0000313" key="2">
    <source>
        <dbReference type="EMBL" id="EMA45058.1"/>
    </source>
</evidence>
<comment type="caution">
    <text evidence="2">The sequence shown here is derived from an EMBL/GenBank/DDBJ whole genome shotgun (WGS) entry which is preliminary data.</text>
</comment>
<proteinExistence type="predicted"/>
<gene>
    <name evidence="2" type="ORF">C449_08099</name>
</gene>
<keyword evidence="3" id="KW-1185">Reference proteome</keyword>
<dbReference type="PATRIC" id="fig|1227455.4.peg.1655"/>
<name>M0MI98_9EURY</name>
<dbReference type="InParanoid" id="M0MI98"/>
<dbReference type="InterPro" id="IPR036415">
    <property type="entry name" value="Lamin_tail_dom_sf"/>
</dbReference>
<protein>
    <submittedName>
        <fullName evidence="2">Nuclease</fullName>
    </submittedName>
</protein>
<dbReference type="PROSITE" id="PS51841">
    <property type="entry name" value="LTD"/>
    <property type="match status" value="1"/>
</dbReference>
<dbReference type="AlphaFoldDB" id="M0MI98"/>
<accession>M0MI98</accession>
<organism evidence="2 3">
    <name type="scientific">Halococcus saccharolyticus DSM 5350</name>
    <dbReference type="NCBI Taxonomy" id="1227455"/>
    <lineage>
        <taxon>Archaea</taxon>
        <taxon>Methanobacteriati</taxon>
        <taxon>Methanobacteriota</taxon>
        <taxon>Stenosarchaea group</taxon>
        <taxon>Halobacteria</taxon>
        <taxon>Halobacteriales</taxon>
        <taxon>Halococcaceae</taxon>
        <taxon>Halococcus</taxon>
    </lineage>
</organism>